<dbReference type="Proteomes" id="UP000076715">
    <property type="component" value="Unassembled WGS sequence"/>
</dbReference>
<comment type="caution">
    <text evidence="1">The sequence shown here is derived from an EMBL/GenBank/DDBJ whole genome shotgun (WGS) entry which is preliminary data.</text>
</comment>
<dbReference type="Gene3D" id="3.40.1420.30">
    <property type="match status" value="1"/>
</dbReference>
<evidence type="ECO:0000313" key="1">
    <source>
        <dbReference type="EMBL" id="KZS38689.1"/>
    </source>
</evidence>
<accession>A0A162XKE2</accession>
<sequence>MALTPKIILLFFCLVYCNLFGIQEQIKFEKEQRIKKVQVPQNALSFIDSCFTQKKIKWFAEKSQDGKTFEAKAKYNNYRYSIEFDTSGNLIDIEKTIPYKSLPTEIKTKINLRLSKAFLKPKIIKIQEQWVGNKKALLQLIKKGNTLEQYVLNYEIVLKAKKSGAFKMFEVLINTNGEIIKTLEIIERNTDNLEF</sequence>
<dbReference type="OrthoDB" id="943438at2"/>
<evidence type="ECO:0000313" key="2">
    <source>
        <dbReference type="Proteomes" id="UP000076715"/>
    </source>
</evidence>
<proteinExistence type="predicted"/>
<gene>
    <name evidence="1" type="ORF">AWE51_13955</name>
</gene>
<protein>
    <recommendedName>
        <fullName evidence="3">PepSY domain-containing protein</fullName>
    </recommendedName>
</protein>
<organism evidence="1 2">
    <name type="scientific">Aquimarina aggregata</name>
    <dbReference type="NCBI Taxonomy" id="1642818"/>
    <lineage>
        <taxon>Bacteria</taxon>
        <taxon>Pseudomonadati</taxon>
        <taxon>Bacteroidota</taxon>
        <taxon>Flavobacteriia</taxon>
        <taxon>Flavobacteriales</taxon>
        <taxon>Flavobacteriaceae</taxon>
        <taxon>Aquimarina</taxon>
    </lineage>
</organism>
<dbReference type="EMBL" id="LQRT01000046">
    <property type="protein sequence ID" value="KZS38689.1"/>
    <property type="molecule type" value="Genomic_DNA"/>
</dbReference>
<dbReference type="RefSeq" id="WP_066318294.1">
    <property type="nucleotide sequence ID" value="NZ_LQRT01000046.1"/>
</dbReference>
<evidence type="ECO:0008006" key="3">
    <source>
        <dbReference type="Google" id="ProtNLM"/>
    </source>
</evidence>
<reference evidence="1 2" key="1">
    <citation type="submission" date="2016-01" db="EMBL/GenBank/DDBJ databases">
        <title>The draft genome sequence of Aquimarina sp. RZW4-3-2.</title>
        <authorList>
            <person name="Wang Y."/>
        </authorList>
    </citation>
    <scope>NUCLEOTIDE SEQUENCE [LARGE SCALE GENOMIC DNA]</scope>
    <source>
        <strain evidence="1 2">RZW4-3-2</strain>
    </source>
</reference>
<dbReference type="STRING" id="1642818.AWE51_13955"/>
<dbReference type="SUPFAM" id="SSF160574">
    <property type="entry name" value="BT0923-like"/>
    <property type="match status" value="1"/>
</dbReference>
<keyword evidence="2" id="KW-1185">Reference proteome</keyword>
<dbReference type="AlphaFoldDB" id="A0A162XKE2"/>
<name>A0A162XKE2_9FLAO</name>